<dbReference type="PANTHER" id="PTHR47478">
    <property type="match status" value="1"/>
</dbReference>
<comment type="caution">
    <text evidence="1">The sequence shown here is derived from an EMBL/GenBank/DDBJ whole genome shotgun (WGS) entry which is preliminary data.</text>
</comment>
<dbReference type="NCBIfam" id="TIGR01549">
    <property type="entry name" value="HAD-SF-IA-v1"/>
    <property type="match status" value="1"/>
</dbReference>
<dbReference type="InterPro" id="IPR006439">
    <property type="entry name" value="HAD-SF_hydro_IA"/>
</dbReference>
<evidence type="ECO:0000313" key="1">
    <source>
        <dbReference type="EMBL" id="TYS84590.1"/>
    </source>
</evidence>
<organism evidence="1 2">
    <name type="scientific">Rossellomorea aquimaris</name>
    <dbReference type="NCBI Taxonomy" id="189382"/>
    <lineage>
        <taxon>Bacteria</taxon>
        <taxon>Bacillati</taxon>
        <taxon>Bacillota</taxon>
        <taxon>Bacilli</taxon>
        <taxon>Bacillales</taxon>
        <taxon>Bacillaceae</taxon>
        <taxon>Rossellomorea</taxon>
    </lineage>
</organism>
<dbReference type="OrthoDB" id="25198at2"/>
<dbReference type="AlphaFoldDB" id="A0A5D4UBW0"/>
<dbReference type="InterPro" id="IPR036412">
    <property type="entry name" value="HAD-like_sf"/>
</dbReference>
<dbReference type="RefSeq" id="WP_148969022.1">
    <property type="nucleotide sequence ID" value="NZ_CANLNA010000002.1"/>
</dbReference>
<dbReference type="PANTHER" id="PTHR47478:SF1">
    <property type="entry name" value="PYRIMIDINE 5'-NUCLEOTIDASE YJJG"/>
    <property type="match status" value="1"/>
</dbReference>
<dbReference type="InterPro" id="IPR041492">
    <property type="entry name" value="HAD_2"/>
</dbReference>
<dbReference type="GO" id="GO:0016787">
    <property type="term" value="F:hydrolase activity"/>
    <property type="evidence" value="ECO:0007669"/>
    <property type="project" value="UniProtKB-KW"/>
</dbReference>
<name>A0A5D4UBW0_9BACI</name>
<accession>A0A5D4UBW0</accession>
<dbReference type="SFLD" id="SFLDS00003">
    <property type="entry name" value="Haloacid_Dehalogenase"/>
    <property type="match status" value="1"/>
</dbReference>
<dbReference type="InterPro" id="IPR052550">
    <property type="entry name" value="Pyrimidine_5'-ntase_YjjG"/>
</dbReference>
<dbReference type="Gene3D" id="1.10.150.240">
    <property type="entry name" value="Putative phosphatase, domain 2"/>
    <property type="match status" value="1"/>
</dbReference>
<keyword evidence="1" id="KW-0378">Hydrolase</keyword>
<dbReference type="SFLD" id="SFLDG01129">
    <property type="entry name" value="C1.5:_HAD__Beta-PGM__Phosphata"/>
    <property type="match status" value="1"/>
</dbReference>
<dbReference type="InterPro" id="IPR023198">
    <property type="entry name" value="PGP-like_dom2"/>
</dbReference>
<dbReference type="Gene3D" id="3.40.50.1000">
    <property type="entry name" value="HAD superfamily/HAD-like"/>
    <property type="match status" value="1"/>
</dbReference>
<gene>
    <name evidence="1" type="ORF">FZC85_14565</name>
</gene>
<evidence type="ECO:0000313" key="2">
    <source>
        <dbReference type="Proteomes" id="UP000324269"/>
    </source>
</evidence>
<dbReference type="Pfam" id="PF13419">
    <property type="entry name" value="HAD_2"/>
    <property type="match status" value="1"/>
</dbReference>
<reference evidence="1 2" key="1">
    <citation type="submission" date="2019-08" db="EMBL/GenBank/DDBJ databases">
        <title>Bacillus genomes from the desert of Cuatro Cienegas, Coahuila.</title>
        <authorList>
            <person name="Olmedo-Alvarez G."/>
        </authorList>
    </citation>
    <scope>NUCLEOTIDE SEQUENCE [LARGE SCALE GENOMIC DNA]</scope>
    <source>
        <strain evidence="1 2">CH87b_3T</strain>
    </source>
</reference>
<dbReference type="InterPro" id="IPR023214">
    <property type="entry name" value="HAD_sf"/>
</dbReference>
<sequence length="242" mass="28052">MKPLTLEHYDVLLFDLDDTLFNHSEAYERGVWDTLQQFPELKAIAPNVFYKTFLKHNHLLWDRFSSKLLNFHEFSLKRLENTLKEFSITVEKEVSLAIVKAFQCSYLDRIQPQQEMNEFLSELSESFKLGIVTNGTVFNAYEKVHRLGLSPTFPENSVIISEKVGCSKPDTEIFKHTLNVFECSPDRTLFIGDNYFTDIVGAKSLGLDTIWINKFGYECPQEQPDYTLNCLLDLKELIMKVG</sequence>
<dbReference type="SUPFAM" id="SSF56784">
    <property type="entry name" value="HAD-like"/>
    <property type="match status" value="1"/>
</dbReference>
<dbReference type="Proteomes" id="UP000324269">
    <property type="component" value="Unassembled WGS sequence"/>
</dbReference>
<dbReference type="PRINTS" id="PR00413">
    <property type="entry name" value="HADHALOGNASE"/>
</dbReference>
<proteinExistence type="predicted"/>
<protein>
    <submittedName>
        <fullName evidence="1">HAD family hydrolase</fullName>
    </submittedName>
</protein>
<dbReference type="EMBL" id="VTEZ01000004">
    <property type="protein sequence ID" value="TYS84590.1"/>
    <property type="molecule type" value="Genomic_DNA"/>
</dbReference>